<dbReference type="Proteomes" id="UP000001060">
    <property type="component" value="Chromosome"/>
</dbReference>
<name>D3HLR3_LEGLN</name>
<evidence type="ECO:0000313" key="2">
    <source>
        <dbReference type="Proteomes" id="UP000001060"/>
    </source>
</evidence>
<sequence>MDYEFVHYGLWVRPKWIIRPSNMEYSFVQNGMQINFCDLFNAFGRHIKISGTNGTHGASMSLLG</sequence>
<gene>
    <name evidence="1" type="ordered locus">LLO_4084</name>
</gene>
<dbReference type="AlphaFoldDB" id="D3HLR3"/>
<accession>D3HLR3</accession>
<keyword evidence="2" id="KW-1185">Reference proteome</keyword>
<protein>
    <submittedName>
        <fullName evidence="1">Uncharacterized protein</fullName>
    </submittedName>
</protein>
<proteinExistence type="predicted"/>
<organism evidence="1 2">
    <name type="scientific">Legionella longbeachae serogroup 1 (strain NSW150)</name>
    <dbReference type="NCBI Taxonomy" id="661367"/>
    <lineage>
        <taxon>Bacteria</taxon>
        <taxon>Pseudomonadati</taxon>
        <taxon>Pseudomonadota</taxon>
        <taxon>Gammaproteobacteria</taxon>
        <taxon>Legionellales</taxon>
        <taxon>Legionellaceae</taxon>
        <taxon>Legionella</taxon>
    </lineage>
</organism>
<dbReference type="EMBL" id="FN650140">
    <property type="protein sequence ID" value="CBJ13385.1"/>
    <property type="molecule type" value="Genomic_DNA"/>
</dbReference>
<reference evidence="1 2" key="1">
    <citation type="journal article" date="2010" name="PLoS Genet.">
        <title>Analysis of the Legionella longbeachae genome and transcriptome uncovers unique strategies to cause Legionnaires' disease.</title>
        <authorList>
            <person name="Cazalet C."/>
            <person name="Gomez-Valero L."/>
            <person name="Rusniok C."/>
            <person name="Lomma M."/>
            <person name="Dervins-Ravault D."/>
            <person name="Newton H."/>
            <person name="Sansom F."/>
            <person name="Jarraud S."/>
            <person name="Zidane N."/>
            <person name="Ma L."/>
            <person name="Bouchier C."/>
            <person name="Etienne J."/>
            <person name="Hartland E."/>
            <person name="Buchrieser C."/>
        </authorList>
    </citation>
    <scope>NUCLEOTIDE SEQUENCE [LARGE SCALE GENOMIC DNA]</scope>
    <source>
        <strain evidence="1 2">NSW150</strain>
    </source>
</reference>
<dbReference type="HOGENOM" id="CLU_2862275_0_0_6"/>
<dbReference type="KEGG" id="llo:LLO_4084"/>
<evidence type="ECO:0000313" key="1">
    <source>
        <dbReference type="EMBL" id="CBJ13385.1"/>
    </source>
</evidence>